<dbReference type="InterPro" id="IPR033900">
    <property type="entry name" value="Gram_neg_porin_domain"/>
</dbReference>
<dbReference type="InterPro" id="IPR023614">
    <property type="entry name" value="Porin_dom_sf"/>
</dbReference>
<keyword evidence="3" id="KW-0472">Membrane</keyword>
<keyword evidence="6" id="KW-1185">Reference proteome</keyword>
<dbReference type="GO" id="GO:0015288">
    <property type="term" value="F:porin activity"/>
    <property type="evidence" value="ECO:0007669"/>
    <property type="project" value="InterPro"/>
</dbReference>
<evidence type="ECO:0000256" key="4">
    <source>
        <dbReference type="SAM" id="SignalP"/>
    </source>
</evidence>
<dbReference type="GO" id="GO:0034220">
    <property type="term" value="P:monoatomic ion transmembrane transport"/>
    <property type="evidence" value="ECO:0007669"/>
    <property type="project" value="InterPro"/>
</dbReference>
<comment type="caution">
    <text evidence="5">The sequence shown here is derived from an EMBL/GenBank/DDBJ whole genome shotgun (WGS) entry which is preliminary data.</text>
</comment>
<feature type="signal peptide" evidence="4">
    <location>
        <begin position="1"/>
        <end position="21"/>
    </location>
</feature>
<accession>A0A3A6QF36</accession>
<dbReference type="GO" id="GO:0009279">
    <property type="term" value="C:cell outer membrane"/>
    <property type="evidence" value="ECO:0007669"/>
    <property type="project" value="UniProtKB-SubCell"/>
</dbReference>
<name>A0A3A6QF36_9VIBR</name>
<evidence type="ECO:0000256" key="2">
    <source>
        <dbReference type="ARBA" id="ARBA00022729"/>
    </source>
</evidence>
<feature type="chain" id="PRO_5017415624" evidence="4">
    <location>
        <begin position="22"/>
        <end position="332"/>
    </location>
</feature>
<dbReference type="OrthoDB" id="784582at2"/>
<organism evidence="5 6">
    <name type="scientific">Vibrio sinensis</name>
    <dbReference type="NCBI Taxonomy" id="2302434"/>
    <lineage>
        <taxon>Bacteria</taxon>
        <taxon>Pseudomonadati</taxon>
        <taxon>Pseudomonadota</taxon>
        <taxon>Gammaproteobacteria</taxon>
        <taxon>Vibrionales</taxon>
        <taxon>Vibrionaceae</taxon>
        <taxon>Vibrio</taxon>
    </lineage>
</organism>
<dbReference type="InterPro" id="IPR001702">
    <property type="entry name" value="Porin_Gram-ve"/>
</dbReference>
<dbReference type="Gene3D" id="2.40.160.10">
    <property type="entry name" value="Porin"/>
    <property type="match status" value="1"/>
</dbReference>
<proteinExistence type="predicted"/>
<dbReference type="SUPFAM" id="SSF56935">
    <property type="entry name" value="Porins"/>
    <property type="match status" value="1"/>
</dbReference>
<evidence type="ECO:0000313" key="5">
    <source>
        <dbReference type="EMBL" id="RJX70985.1"/>
    </source>
</evidence>
<dbReference type="Pfam" id="PF00267">
    <property type="entry name" value="Porin_1"/>
    <property type="match status" value="1"/>
</dbReference>
<dbReference type="RefSeq" id="WP_120031455.1">
    <property type="nucleotide sequence ID" value="NZ_QVMU01000009.1"/>
</dbReference>
<dbReference type="EMBL" id="QVMU01000009">
    <property type="protein sequence ID" value="RJX70985.1"/>
    <property type="molecule type" value="Genomic_DNA"/>
</dbReference>
<reference evidence="5 6" key="1">
    <citation type="submission" date="2018-08" db="EMBL/GenBank/DDBJ databases">
        <title>Vibrio isolated from the Eastern China Marginal Seas.</title>
        <authorList>
            <person name="Li Y."/>
        </authorList>
    </citation>
    <scope>NUCLEOTIDE SEQUENCE [LARGE SCALE GENOMIC DNA]</scope>
    <source>
        <strain evidence="5 6">BEI233</strain>
    </source>
</reference>
<dbReference type="CDD" id="cd00342">
    <property type="entry name" value="gram_neg_porins"/>
    <property type="match status" value="1"/>
</dbReference>
<dbReference type="PANTHER" id="PTHR34501:SF2">
    <property type="entry name" value="OUTER MEMBRANE PORIN F-RELATED"/>
    <property type="match status" value="1"/>
</dbReference>
<dbReference type="InterPro" id="IPR050298">
    <property type="entry name" value="Gram-neg_bact_OMP"/>
</dbReference>
<sequence>MKMKLLAIAVAATGFGTNVLAAEVYNSQGSTLSIGGYVDVGVGEYGDSTEVEVHDVSPRLNISGTQQAGNGVTVDAKGEWAINFLDGGKETFTTRLGYIGATHEQAGRLVAGTQWAPYYDVGGVADIPIAFANDFLYSNQGNIGSARADKMLSYRNTLNISNDVALNLGLGWQGKHDIYDTRGQIAISGEFMGFGLGYVYSDGDVGIGGVEENSQSHLVSANYGTYGEGVYAAVVYASNEYFYGAGLSALKDSSQYEGLLAYGLGNGLTLSVNYEAVEDDNTDKTQYSQSAIQAEYQLAPKLTGFAAFQFDLGNDIGDPEDDKWTIGARYYL</sequence>
<dbReference type="PANTHER" id="PTHR34501">
    <property type="entry name" value="PROTEIN YDDL-RELATED"/>
    <property type="match status" value="1"/>
</dbReference>
<protein>
    <submittedName>
        <fullName evidence="5">Porin</fullName>
    </submittedName>
</protein>
<keyword evidence="2 4" id="KW-0732">Signal</keyword>
<evidence type="ECO:0000313" key="6">
    <source>
        <dbReference type="Proteomes" id="UP000273252"/>
    </source>
</evidence>
<evidence type="ECO:0000256" key="3">
    <source>
        <dbReference type="ARBA" id="ARBA00023136"/>
    </source>
</evidence>
<evidence type="ECO:0000256" key="1">
    <source>
        <dbReference type="ARBA" id="ARBA00004571"/>
    </source>
</evidence>
<dbReference type="Proteomes" id="UP000273252">
    <property type="component" value="Unassembled WGS sequence"/>
</dbReference>
<comment type="subcellular location">
    <subcellularLocation>
        <location evidence="1">Cell outer membrane</location>
        <topology evidence="1">Multi-pass membrane protein</topology>
    </subcellularLocation>
</comment>
<dbReference type="AlphaFoldDB" id="A0A3A6QF36"/>
<gene>
    <name evidence="5" type="ORF">DZ860_11675</name>
</gene>